<evidence type="ECO:0008006" key="2">
    <source>
        <dbReference type="Google" id="ProtNLM"/>
    </source>
</evidence>
<dbReference type="AlphaFoldDB" id="A0A7C4KI54"/>
<comment type="caution">
    <text evidence="1">The sequence shown here is derived from an EMBL/GenBank/DDBJ whole genome shotgun (WGS) entry which is preliminary data.</text>
</comment>
<protein>
    <recommendedName>
        <fullName evidence="2">DNA recombination and repair protein Rad51-like C-terminal domain-containing protein</fullName>
    </recommendedName>
</protein>
<sequence length="176" mass="19666">MNLAPYLDASTLVVFCGTQAVTHVANRLVAWLALRGPLGVIDAGNRLQPYRLAHFLREHTPQAEVFAQHIHLRRAFTAHQVVAALETTPALSTPLVVLDLLATFYDETLPLPQARVLLQRSLAHLERLRQTTPLFITVRPPSRPSRRDFLEAIYRSATVVFLDPEPSSALSQPHLL</sequence>
<gene>
    <name evidence="1" type="ORF">ENT37_09435</name>
</gene>
<dbReference type="InterPro" id="IPR027417">
    <property type="entry name" value="P-loop_NTPase"/>
</dbReference>
<evidence type="ECO:0000313" key="1">
    <source>
        <dbReference type="EMBL" id="HGS22078.1"/>
    </source>
</evidence>
<accession>A0A7C4KI54</accession>
<proteinExistence type="predicted"/>
<reference evidence="1" key="1">
    <citation type="journal article" date="2020" name="mSystems">
        <title>Genome- and Community-Level Interaction Insights into Carbon Utilization and Element Cycling Functions of Hydrothermarchaeota in Hydrothermal Sediment.</title>
        <authorList>
            <person name="Zhou Z."/>
            <person name="Liu Y."/>
            <person name="Xu W."/>
            <person name="Pan J."/>
            <person name="Luo Z.H."/>
            <person name="Li M."/>
        </authorList>
    </citation>
    <scope>NUCLEOTIDE SEQUENCE [LARGE SCALE GENOMIC DNA]</scope>
    <source>
        <strain evidence="1">SpSt-573</strain>
    </source>
</reference>
<name>A0A7C4KI54_9CHLR</name>
<dbReference type="EMBL" id="DSYK01000460">
    <property type="protein sequence ID" value="HGS22078.1"/>
    <property type="molecule type" value="Genomic_DNA"/>
</dbReference>
<dbReference type="Gene3D" id="3.40.50.300">
    <property type="entry name" value="P-loop containing nucleotide triphosphate hydrolases"/>
    <property type="match status" value="1"/>
</dbReference>
<organism evidence="1">
    <name type="scientific">Anaerolinea thermolimosa</name>
    <dbReference type="NCBI Taxonomy" id="229919"/>
    <lineage>
        <taxon>Bacteria</taxon>
        <taxon>Bacillati</taxon>
        <taxon>Chloroflexota</taxon>
        <taxon>Anaerolineae</taxon>
        <taxon>Anaerolineales</taxon>
        <taxon>Anaerolineaceae</taxon>
        <taxon>Anaerolinea</taxon>
    </lineage>
</organism>